<name>J0SBL6_9EURY</name>
<dbReference type="EMBL" id="CM001555">
    <property type="protein sequence ID" value="EJG08134.1"/>
    <property type="molecule type" value="Genomic_DNA"/>
</dbReference>
<organism evidence="1 2">
    <name type="scientific">Methanofollis liminatans DSM 4140</name>
    <dbReference type="NCBI Taxonomy" id="28892"/>
    <lineage>
        <taxon>Archaea</taxon>
        <taxon>Methanobacteriati</taxon>
        <taxon>Methanobacteriota</taxon>
        <taxon>Stenosarchaea group</taxon>
        <taxon>Methanomicrobia</taxon>
        <taxon>Methanomicrobiales</taxon>
        <taxon>Methanomicrobiaceae</taxon>
        <taxon>Methanofollis</taxon>
    </lineage>
</organism>
<protein>
    <submittedName>
        <fullName evidence="1">DGC domain protein</fullName>
    </submittedName>
</protein>
<dbReference type="HOGENOM" id="CLU_143943_0_0_2"/>
<accession>J0SBL6</accession>
<dbReference type="Pfam" id="PF08859">
    <property type="entry name" value="DGC"/>
    <property type="match status" value="1"/>
</dbReference>
<dbReference type="RefSeq" id="WP_004040394.1">
    <property type="nucleotide sequence ID" value="NZ_CM001555.1"/>
</dbReference>
<reference evidence="1 2" key="1">
    <citation type="submission" date="2011-08" db="EMBL/GenBank/DDBJ databases">
        <title>The complete genome of Methanofollis liminatans DSM 4140.</title>
        <authorList>
            <consortium name="US DOE Joint Genome Institute (JGI-PGF)"/>
            <person name="Lucas S."/>
            <person name="Han J."/>
            <person name="Lapidus A."/>
            <person name="Bruce D."/>
            <person name="Goodwin L."/>
            <person name="Pitluck S."/>
            <person name="Peters L."/>
            <person name="Kyrpides N."/>
            <person name="Mavromatis K."/>
            <person name="Ivanova N."/>
            <person name="Mikhailova N."/>
            <person name="Lu M."/>
            <person name="Detter J.C."/>
            <person name="Tapia R."/>
            <person name="Han C."/>
            <person name="Land M."/>
            <person name="Hauser L."/>
            <person name="Markowitz V."/>
            <person name="Cheng J.-F."/>
            <person name="Hugenholtz P."/>
            <person name="Woyke T."/>
            <person name="Wu D."/>
            <person name="Spring S."/>
            <person name="Schuler E."/>
            <person name="Brambilla E."/>
            <person name="Klenk H.-P."/>
            <person name="Eisen J.A."/>
        </authorList>
    </citation>
    <scope>NUCLEOTIDE SEQUENCE [LARGE SCALE GENOMIC DNA]</scope>
    <source>
        <strain evidence="1 2">DSM 4140</strain>
    </source>
</reference>
<dbReference type="AlphaFoldDB" id="J0SBL6"/>
<sequence length="153" mass="15466">MAETPTCTCGQNEAKRVIFPCAGQANTGQITNLAAVQLTEEGFGSIACVALLATGAEGLVRNAKSADEVVVLDGCPMLCAKKIAEAQGVPVGQHLVVTDLGIAKGPSRSYTDDDIETVVSAAWEGRGRTEAKPAPEEKKPGNGGCGCGCGGGC</sequence>
<dbReference type="STRING" id="28892.Metli_2193"/>
<dbReference type="Proteomes" id="UP000005095">
    <property type="component" value="Chromosome"/>
</dbReference>
<gene>
    <name evidence="1" type="ORF">Metli_2193</name>
</gene>
<dbReference type="OrthoDB" id="371695at2157"/>
<dbReference type="PATRIC" id="fig|28892.9.peg.2368"/>
<dbReference type="InterPro" id="IPR014958">
    <property type="entry name" value="DGC"/>
</dbReference>
<evidence type="ECO:0000313" key="2">
    <source>
        <dbReference type="Proteomes" id="UP000005095"/>
    </source>
</evidence>
<evidence type="ECO:0000313" key="1">
    <source>
        <dbReference type="EMBL" id="EJG08134.1"/>
    </source>
</evidence>
<proteinExistence type="predicted"/>
<keyword evidence="2" id="KW-1185">Reference proteome</keyword>
<dbReference type="PIRSF" id="PIRSF037181">
    <property type="entry name" value="DGC"/>
    <property type="match status" value="1"/>
</dbReference>